<keyword evidence="2 5" id="KW-0812">Transmembrane</keyword>
<dbReference type="Pfam" id="PF01794">
    <property type="entry name" value="Ferric_reduct"/>
    <property type="match status" value="1"/>
</dbReference>
<dbReference type="EMBL" id="BAAAJE010000006">
    <property type="protein sequence ID" value="GAA1139437.1"/>
    <property type="molecule type" value="Genomic_DNA"/>
</dbReference>
<keyword evidence="8" id="KW-1185">Reference proteome</keyword>
<protein>
    <submittedName>
        <fullName evidence="7">Ferric reductase-like transmembrane domain-containing protein</fullName>
    </submittedName>
</protein>
<sequence length="185" mass="19425">MIDGPLLWYLNRGTGFVILGLFTVTTALGILATGGRAGRGVPRFVSQSLHRNLALVSVALLGAHVATAVADSYVDIRWWQALVPWAGSTYQPLWLGLGTLALDLVLVVALTSLVRTRLGHRSWRAVHLLAYAGWAAAMAHTLGIGTDVRADAAWADLTVAACAALVAAAVVLRLGRLALPAGSRA</sequence>
<feature type="transmembrane region" description="Helical" evidence="5">
    <location>
        <begin position="53"/>
        <end position="73"/>
    </location>
</feature>
<keyword evidence="4 5" id="KW-0472">Membrane</keyword>
<gene>
    <name evidence="7" type="ORF">GCM10009606_18870</name>
</gene>
<keyword evidence="3 5" id="KW-1133">Transmembrane helix</keyword>
<evidence type="ECO:0000313" key="8">
    <source>
        <dbReference type="Proteomes" id="UP001499979"/>
    </source>
</evidence>
<reference evidence="8" key="1">
    <citation type="journal article" date="2019" name="Int. J. Syst. Evol. Microbiol.">
        <title>The Global Catalogue of Microorganisms (GCM) 10K type strain sequencing project: providing services to taxonomists for standard genome sequencing and annotation.</title>
        <authorList>
            <consortium name="The Broad Institute Genomics Platform"/>
            <consortium name="The Broad Institute Genome Sequencing Center for Infectious Disease"/>
            <person name="Wu L."/>
            <person name="Ma J."/>
        </authorList>
    </citation>
    <scope>NUCLEOTIDE SEQUENCE [LARGE SCALE GENOMIC DNA]</scope>
    <source>
        <strain evidence="8">JCM 11813</strain>
    </source>
</reference>
<evidence type="ECO:0000256" key="4">
    <source>
        <dbReference type="ARBA" id="ARBA00023136"/>
    </source>
</evidence>
<proteinExistence type="predicted"/>
<dbReference type="InterPro" id="IPR013130">
    <property type="entry name" value="Fe3_Rdtase_TM_dom"/>
</dbReference>
<organism evidence="7 8">
    <name type="scientific">Nocardioides aquiterrae</name>
    <dbReference type="NCBI Taxonomy" id="203799"/>
    <lineage>
        <taxon>Bacteria</taxon>
        <taxon>Bacillati</taxon>
        <taxon>Actinomycetota</taxon>
        <taxon>Actinomycetes</taxon>
        <taxon>Propionibacteriales</taxon>
        <taxon>Nocardioidaceae</taxon>
        <taxon>Nocardioides</taxon>
    </lineage>
</organism>
<feature type="transmembrane region" description="Helical" evidence="5">
    <location>
        <begin position="93"/>
        <end position="114"/>
    </location>
</feature>
<comment type="subcellular location">
    <subcellularLocation>
        <location evidence="1">Membrane</location>
        <topology evidence="1">Multi-pass membrane protein</topology>
    </subcellularLocation>
</comment>
<evidence type="ECO:0000256" key="2">
    <source>
        <dbReference type="ARBA" id="ARBA00022692"/>
    </source>
</evidence>
<feature type="domain" description="Ferric oxidoreductase" evidence="6">
    <location>
        <begin position="15"/>
        <end position="137"/>
    </location>
</feature>
<comment type="caution">
    <text evidence="7">The sequence shown here is derived from an EMBL/GenBank/DDBJ whole genome shotgun (WGS) entry which is preliminary data.</text>
</comment>
<dbReference type="Proteomes" id="UP001499979">
    <property type="component" value="Unassembled WGS sequence"/>
</dbReference>
<feature type="transmembrane region" description="Helical" evidence="5">
    <location>
        <begin position="152"/>
        <end position="174"/>
    </location>
</feature>
<evidence type="ECO:0000256" key="3">
    <source>
        <dbReference type="ARBA" id="ARBA00022989"/>
    </source>
</evidence>
<name>A0ABP4EWB5_9ACTN</name>
<feature type="transmembrane region" description="Helical" evidence="5">
    <location>
        <begin position="13"/>
        <end position="32"/>
    </location>
</feature>
<evidence type="ECO:0000256" key="1">
    <source>
        <dbReference type="ARBA" id="ARBA00004141"/>
    </source>
</evidence>
<accession>A0ABP4EWB5</accession>
<feature type="transmembrane region" description="Helical" evidence="5">
    <location>
        <begin position="126"/>
        <end position="146"/>
    </location>
</feature>
<evidence type="ECO:0000259" key="6">
    <source>
        <dbReference type="Pfam" id="PF01794"/>
    </source>
</evidence>
<dbReference type="RefSeq" id="WP_343907251.1">
    <property type="nucleotide sequence ID" value="NZ_BAAAJE010000006.1"/>
</dbReference>
<evidence type="ECO:0000256" key="5">
    <source>
        <dbReference type="SAM" id="Phobius"/>
    </source>
</evidence>
<evidence type="ECO:0000313" key="7">
    <source>
        <dbReference type="EMBL" id="GAA1139437.1"/>
    </source>
</evidence>